<dbReference type="InterPro" id="IPR006171">
    <property type="entry name" value="TOPRIM_dom"/>
</dbReference>
<dbReference type="Pfam" id="PF13155">
    <property type="entry name" value="Toprim_2"/>
    <property type="match status" value="1"/>
</dbReference>
<sequence>MPATDLHKSGSTRRRDTPEQAHHFTQEELSQARGKIAEAFAEAGLSAGGALTCPVHGKVHRGKTLKVDPAAGTWRCYSSGEGGNAVDLLMRGCGLTFVEAVNVLLGRPAGPRTRARPATPVPDLPPVQNFTCAIDPEVYDAVRRACGQTGIQAAVRYYGAWHIAPHAVREAGATVAVNAAALQQLLVSRFGMARLKRCGLVVETGSGRDLWLLSGKYPVIEPHLTPAGRTAGMQFRPAGAQLQRVRAHERASKQARQARERGERPPADIPRYQPKFLSLAGINPAESLIGCGLPRISRLPPDSTVIVVEGFKDVLAARTMGKEAFGLPGTNAVISDRVADVLRPHRLLVALDGDEAGQDAIDQVVATLREHGVRAEPAPSAAPMDATDVLVGRHARLGCRCPACQEWLSSYEPGAA</sequence>
<dbReference type="GO" id="GO:0006269">
    <property type="term" value="P:DNA replication, synthesis of primer"/>
    <property type="evidence" value="ECO:0007669"/>
    <property type="project" value="UniProtKB-KW"/>
</dbReference>
<dbReference type="InterPro" id="IPR034151">
    <property type="entry name" value="TOPRIM_DnaG_bac"/>
</dbReference>
<dbReference type="EMBL" id="QZEY01000017">
    <property type="protein sequence ID" value="RJL23967.1"/>
    <property type="molecule type" value="Genomic_DNA"/>
</dbReference>
<dbReference type="CDD" id="cd03364">
    <property type="entry name" value="TOPRIM_DnaG_primases"/>
    <property type="match status" value="1"/>
</dbReference>
<dbReference type="GO" id="GO:0000428">
    <property type="term" value="C:DNA-directed RNA polymerase complex"/>
    <property type="evidence" value="ECO:0007669"/>
    <property type="project" value="UniProtKB-KW"/>
</dbReference>
<dbReference type="AlphaFoldDB" id="A0A3A4AAV6"/>
<evidence type="ECO:0000256" key="7">
    <source>
        <dbReference type="ARBA" id="ARBA00022771"/>
    </source>
</evidence>
<evidence type="ECO:0000256" key="8">
    <source>
        <dbReference type="ARBA" id="ARBA00022833"/>
    </source>
</evidence>
<organism evidence="12 13">
    <name type="scientific">Bailinhaonella thermotolerans</name>
    <dbReference type="NCBI Taxonomy" id="1070861"/>
    <lineage>
        <taxon>Bacteria</taxon>
        <taxon>Bacillati</taxon>
        <taxon>Actinomycetota</taxon>
        <taxon>Actinomycetes</taxon>
        <taxon>Streptosporangiales</taxon>
        <taxon>Streptosporangiaceae</taxon>
        <taxon>Bailinhaonella</taxon>
    </lineage>
</organism>
<dbReference type="Gene3D" id="3.40.1360.10">
    <property type="match status" value="1"/>
</dbReference>
<evidence type="ECO:0000256" key="4">
    <source>
        <dbReference type="ARBA" id="ARBA00022695"/>
    </source>
</evidence>
<dbReference type="GO" id="GO:0005737">
    <property type="term" value="C:cytoplasm"/>
    <property type="evidence" value="ECO:0007669"/>
    <property type="project" value="TreeGrafter"/>
</dbReference>
<dbReference type="InterPro" id="IPR002694">
    <property type="entry name" value="Znf_CHC2"/>
</dbReference>
<dbReference type="GO" id="GO:0003677">
    <property type="term" value="F:DNA binding"/>
    <property type="evidence" value="ECO:0007669"/>
    <property type="project" value="InterPro"/>
</dbReference>
<keyword evidence="1" id="KW-0240">DNA-directed RNA polymerase</keyword>
<evidence type="ECO:0000313" key="12">
    <source>
        <dbReference type="EMBL" id="RJL23967.1"/>
    </source>
</evidence>
<evidence type="ECO:0000256" key="10">
    <source>
        <dbReference type="SAM" id="MobiDB-lite"/>
    </source>
</evidence>
<dbReference type="GO" id="GO:1990077">
    <property type="term" value="C:primosome complex"/>
    <property type="evidence" value="ECO:0007669"/>
    <property type="project" value="UniProtKB-KW"/>
</dbReference>
<dbReference type="GO" id="GO:0008270">
    <property type="term" value="F:zinc ion binding"/>
    <property type="evidence" value="ECO:0007669"/>
    <property type="project" value="UniProtKB-KW"/>
</dbReference>
<keyword evidence="13" id="KW-1185">Reference proteome</keyword>
<keyword evidence="8" id="KW-0862">Zinc</keyword>
<comment type="caution">
    <text evidence="12">The sequence shown here is derived from an EMBL/GenBank/DDBJ whole genome shotgun (WGS) entry which is preliminary data.</text>
</comment>
<feature type="region of interest" description="Disordered" evidence="10">
    <location>
        <begin position="1"/>
        <end position="22"/>
    </location>
</feature>
<dbReference type="InterPro" id="IPR050219">
    <property type="entry name" value="DnaG_primase"/>
</dbReference>
<dbReference type="RefSeq" id="WP_119930222.1">
    <property type="nucleotide sequence ID" value="NZ_QZEY01000017.1"/>
</dbReference>
<dbReference type="SUPFAM" id="SSF56731">
    <property type="entry name" value="DNA primase core"/>
    <property type="match status" value="1"/>
</dbReference>
<dbReference type="GO" id="GO:0003899">
    <property type="term" value="F:DNA-directed RNA polymerase activity"/>
    <property type="evidence" value="ECO:0007669"/>
    <property type="project" value="InterPro"/>
</dbReference>
<keyword evidence="5" id="KW-0235">DNA replication</keyword>
<keyword evidence="9" id="KW-0804">Transcription</keyword>
<dbReference type="OrthoDB" id="9803773at2"/>
<keyword evidence="2" id="KW-0639">Primosome</keyword>
<gene>
    <name evidence="12" type="ORF">D5H75_31535</name>
</gene>
<dbReference type="SMART" id="SM00493">
    <property type="entry name" value="TOPRIM"/>
    <property type="match status" value="1"/>
</dbReference>
<evidence type="ECO:0000256" key="1">
    <source>
        <dbReference type="ARBA" id="ARBA00022478"/>
    </source>
</evidence>
<evidence type="ECO:0000256" key="5">
    <source>
        <dbReference type="ARBA" id="ARBA00022705"/>
    </source>
</evidence>
<dbReference type="SUPFAM" id="SSF57783">
    <property type="entry name" value="Zinc beta-ribbon"/>
    <property type="match status" value="1"/>
</dbReference>
<accession>A0A3A4AAV6</accession>
<evidence type="ECO:0000256" key="2">
    <source>
        <dbReference type="ARBA" id="ARBA00022515"/>
    </source>
</evidence>
<evidence type="ECO:0000256" key="3">
    <source>
        <dbReference type="ARBA" id="ARBA00022679"/>
    </source>
</evidence>
<dbReference type="InterPro" id="IPR036977">
    <property type="entry name" value="DNA_primase_Znf_CHC2"/>
</dbReference>
<feature type="compositionally biased region" description="Basic and acidic residues" evidence="10">
    <location>
        <begin position="247"/>
        <end position="266"/>
    </location>
</feature>
<evidence type="ECO:0000259" key="11">
    <source>
        <dbReference type="PROSITE" id="PS50880"/>
    </source>
</evidence>
<evidence type="ECO:0000256" key="6">
    <source>
        <dbReference type="ARBA" id="ARBA00022723"/>
    </source>
</evidence>
<keyword evidence="7" id="KW-0863">Zinc-finger</keyword>
<keyword evidence="6" id="KW-0479">Metal-binding</keyword>
<dbReference type="PANTHER" id="PTHR30313:SF2">
    <property type="entry name" value="DNA PRIMASE"/>
    <property type="match status" value="1"/>
</dbReference>
<keyword evidence="3" id="KW-0808">Transferase</keyword>
<feature type="domain" description="Toprim" evidence="11">
    <location>
        <begin position="303"/>
        <end position="383"/>
    </location>
</feature>
<proteinExistence type="predicted"/>
<dbReference type="PANTHER" id="PTHR30313">
    <property type="entry name" value="DNA PRIMASE"/>
    <property type="match status" value="1"/>
</dbReference>
<protein>
    <submittedName>
        <fullName evidence="12">Toprim domain-containing protein</fullName>
    </submittedName>
</protein>
<reference evidence="12 13" key="1">
    <citation type="submission" date="2018-09" db="EMBL/GenBank/DDBJ databases">
        <title>YIM 75507 draft genome.</title>
        <authorList>
            <person name="Tang S."/>
            <person name="Feng Y."/>
        </authorList>
    </citation>
    <scope>NUCLEOTIDE SEQUENCE [LARGE SCALE GENOMIC DNA]</scope>
    <source>
        <strain evidence="12 13">YIM 75507</strain>
    </source>
</reference>
<dbReference type="PROSITE" id="PS50880">
    <property type="entry name" value="TOPRIM"/>
    <property type="match status" value="1"/>
</dbReference>
<evidence type="ECO:0000256" key="9">
    <source>
        <dbReference type="ARBA" id="ARBA00023163"/>
    </source>
</evidence>
<evidence type="ECO:0000313" key="13">
    <source>
        <dbReference type="Proteomes" id="UP000265768"/>
    </source>
</evidence>
<dbReference type="Proteomes" id="UP000265768">
    <property type="component" value="Unassembled WGS sequence"/>
</dbReference>
<name>A0A3A4AAV6_9ACTN</name>
<dbReference type="Gene3D" id="3.90.580.10">
    <property type="entry name" value="Zinc finger, CHC2-type domain"/>
    <property type="match status" value="1"/>
</dbReference>
<feature type="region of interest" description="Disordered" evidence="10">
    <location>
        <begin position="247"/>
        <end position="270"/>
    </location>
</feature>
<dbReference type="Pfam" id="PF01807">
    <property type="entry name" value="Zn_ribbon_DnaG"/>
    <property type="match status" value="1"/>
</dbReference>
<keyword evidence="4" id="KW-0548">Nucleotidyltransferase</keyword>